<feature type="domain" description="AMP-binding enzyme C-terminal" evidence="4">
    <location>
        <begin position="431"/>
        <end position="505"/>
    </location>
</feature>
<dbReference type="InterPro" id="IPR042099">
    <property type="entry name" value="ANL_N_sf"/>
</dbReference>
<dbReference type="RefSeq" id="WP_187974140.1">
    <property type="nucleotide sequence ID" value="NZ_CP046884.1"/>
</dbReference>
<dbReference type="FunFam" id="3.30.300.30:FF:000008">
    <property type="entry name" value="2,3-dihydroxybenzoate-AMP ligase"/>
    <property type="match status" value="1"/>
</dbReference>
<keyword evidence="2 5" id="KW-0436">Ligase</keyword>
<dbReference type="NCBIfam" id="NF004837">
    <property type="entry name" value="PRK06187.1"/>
    <property type="match status" value="1"/>
</dbReference>
<evidence type="ECO:0000259" key="3">
    <source>
        <dbReference type="Pfam" id="PF00501"/>
    </source>
</evidence>
<dbReference type="SUPFAM" id="SSF56801">
    <property type="entry name" value="Acetyl-CoA synthetase-like"/>
    <property type="match status" value="1"/>
</dbReference>
<dbReference type="Pfam" id="PF13193">
    <property type="entry name" value="AMP-binding_C"/>
    <property type="match status" value="1"/>
</dbReference>
<name>A0A7H0SQK5_9CORY</name>
<dbReference type="KEGG" id="cpoy:GP475_09375"/>
<dbReference type="PROSITE" id="PS00455">
    <property type="entry name" value="AMP_BINDING"/>
    <property type="match status" value="1"/>
</dbReference>
<dbReference type="Gene3D" id="3.40.50.12780">
    <property type="entry name" value="N-terminal domain of ligase-like"/>
    <property type="match status" value="1"/>
</dbReference>
<dbReference type="EMBL" id="CP046884">
    <property type="protein sequence ID" value="QNQ90830.1"/>
    <property type="molecule type" value="Genomic_DNA"/>
</dbReference>
<evidence type="ECO:0000256" key="1">
    <source>
        <dbReference type="ARBA" id="ARBA00006432"/>
    </source>
</evidence>
<organism evidence="5 6">
    <name type="scientific">Corynebacterium poyangense</name>
    <dbReference type="NCBI Taxonomy" id="2684405"/>
    <lineage>
        <taxon>Bacteria</taxon>
        <taxon>Bacillati</taxon>
        <taxon>Actinomycetota</taxon>
        <taxon>Actinomycetes</taxon>
        <taxon>Mycobacteriales</taxon>
        <taxon>Corynebacteriaceae</taxon>
        <taxon>Corynebacterium</taxon>
    </lineage>
</organism>
<dbReference type="AlphaFoldDB" id="A0A7H0SQK5"/>
<protein>
    <submittedName>
        <fullName evidence="5">Long-chain-fatty-acid--CoA ligase</fullName>
    </submittedName>
</protein>
<dbReference type="PANTHER" id="PTHR43201">
    <property type="entry name" value="ACYL-COA SYNTHETASE"/>
    <property type="match status" value="1"/>
</dbReference>
<dbReference type="CDD" id="cd17631">
    <property type="entry name" value="FACL_FadD13-like"/>
    <property type="match status" value="1"/>
</dbReference>
<evidence type="ECO:0000313" key="6">
    <source>
        <dbReference type="Proteomes" id="UP000516320"/>
    </source>
</evidence>
<proteinExistence type="inferred from homology"/>
<accession>A0A7H0SQK5</accession>
<dbReference type="GO" id="GO:0031956">
    <property type="term" value="F:medium-chain fatty acid-CoA ligase activity"/>
    <property type="evidence" value="ECO:0007669"/>
    <property type="project" value="TreeGrafter"/>
</dbReference>
<evidence type="ECO:0000256" key="2">
    <source>
        <dbReference type="ARBA" id="ARBA00022598"/>
    </source>
</evidence>
<dbReference type="InterPro" id="IPR020845">
    <property type="entry name" value="AMP-binding_CS"/>
</dbReference>
<dbReference type="InterPro" id="IPR000873">
    <property type="entry name" value="AMP-dep_synth/lig_dom"/>
</dbReference>
<sequence length="517" mass="57153">MFNHSIGTWIHRRRIKSADHPAIIYDNEHITYSQLAEEIDKTSQALLSLGVKGGDRIAFLGENSVEFIQALCGITQVGAIFVPINTRLAAPEISFQLQDTLPKVFICAEELLTTGLDAIKDTEISTLIVIGHIPNNCTFPDNLEVHTWSKVVDNAANLHPQASVDLHDAAMILFTSGTTGNPKGAVLSHENLVWNTFNVITDYDYTSQDVALMISPMFHVAALGMGVLPVLLKGGTVVLEKQFRPDRALKLIEQYGVTSMSGVPTTYQMLCDHPDWSTTDISTLRQLTCGGSAVPSRVLDAYEERGLRFTMGYGMTETSPGVTSLPGRYSREKQGSSGLPHFHTTIRIVDLFGNPVPVGKEGEIQVSGPNVIEHYWNRDEANRSSFEHVDGAVWLRTGDLGYLDDQGFLHVSDRIKDMIISGGENIYPAQVENEIAKLEGVATAAVFGVPDQRWGEVPRAVIQMREGYHLNEADVVEYLSSRLARYKVPKTIFFVDELPRTASGKVKKHDLRKNYGE</sequence>
<comment type="similarity">
    <text evidence="1">Belongs to the ATP-dependent AMP-binding enzyme family.</text>
</comment>
<dbReference type="InterPro" id="IPR045851">
    <property type="entry name" value="AMP-bd_C_sf"/>
</dbReference>
<gene>
    <name evidence="5" type="ORF">GP475_09375</name>
</gene>
<evidence type="ECO:0000259" key="4">
    <source>
        <dbReference type="Pfam" id="PF13193"/>
    </source>
</evidence>
<dbReference type="PANTHER" id="PTHR43201:SF5">
    <property type="entry name" value="MEDIUM-CHAIN ACYL-COA LIGASE ACSF2, MITOCHONDRIAL"/>
    <property type="match status" value="1"/>
</dbReference>
<dbReference type="Pfam" id="PF00501">
    <property type="entry name" value="AMP-binding"/>
    <property type="match status" value="1"/>
</dbReference>
<dbReference type="InterPro" id="IPR025110">
    <property type="entry name" value="AMP-bd_C"/>
</dbReference>
<keyword evidence="6" id="KW-1185">Reference proteome</keyword>
<reference evidence="5 6" key="1">
    <citation type="submission" date="2019-12" db="EMBL/GenBank/DDBJ databases">
        <title>Corynebacterium sp. nov., isolated from feces of the Anser Albifrons in China.</title>
        <authorList>
            <person name="Liu Q."/>
        </authorList>
    </citation>
    <scope>NUCLEOTIDE SEQUENCE [LARGE SCALE GENOMIC DNA]</scope>
    <source>
        <strain evidence="5 6">4H37-19</strain>
    </source>
</reference>
<dbReference type="Proteomes" id="UP000516320">
    <property type="component" value="Chromosome"/>
</dbReference>
<dbReference type="GO" id="GO:0006631">
    <property type="term" value="P:fatty acid metabolic process"/>
    <property type="evidence" value="ECO:0007669"/>
    <property type="project" value="TreeGrafter"/>
</dbReference>
<evidence type="ECO:0000313" key="5">
    <source>
        <dbReference type="EMBL" id="QNQ90830.1"/>
    </source>
</evidence>
<feature type="domain" description="AMP-dependent synthetase/ligase" evidence="3">
    <location>
        <begin position="17"/>
        <end position="376"/>
    </location>
</feature>
<dbReference type="Gene3D" id="3.30.300.30">
    <property type="match status" value="1"/>
</dbReference>